<proteinExistence type="predicted"/>
<sequence length="252" mass="28821">MKIIILAAGQGTRLRPYTNDRPKCMVELSGKPLLHHQLDIMCMLGIDNKDIALVGGYLQDKIIAPSIKQYRNENFAETNMVETLFCAESFMKDDEDLVIVYGDIVYKLEVLQSLLNTSGDVVITADLDWEKLWSLRMENPLDDAETFKTNSMGFVCQLGKKAKSKDEIQAQYIGLVKVSAGKIKDFINFYHSLERAKVYDGKNFENMYMTSFIQALIDNGWNVKPDFINNGWVEVDTVDELKLYERMGLFKN</sequence>
<dbReference type="InterPro" id="IPR025877">
    <property type="entry name" value="MobA-like_NTP_Trfase"/>
</dbReference>
<keyword evidence="2" id="KW-0548">Nucleotidyltransferase</keyword>
<dbReference type="Pfam" id="PF12804">
    <property type="entry name" value="NTP_transf_3"/>
    <property type="match status" value="1"/>
</dbReference>
<reference evidence="5 6" key="2">
    <citation type="submission" date="2017-06" db="EMBL/GenBank/DDBJ databases">
        <title>Complete genome sequence of Vibrio sp. 2521-89, a close relative of Vibrio cholerae isolated from lake water in New Mexico, USA.</title>
        <authorList>
            <person name="Liang K."/>
            <person name="Orata F.D."/>
            <person name="Winkjer N.S."/>
            <person name="Tarr C.L."/>
            <person name="Boucher Y."/>
        </authorList>
    </citation>
    <scope>NUCLEOTIDE SEQUENCE [LARGE SCALE GENOMIC DNA]</scope>
    <source>
        <strain evidence="5 6">2521-89</strain>
    </source>
</reference>
<dbReference type="InterPro" id="IPR029044">
    <property type="entry name" value="Nucleotide-diphossugar_trans"/>
</dbReference>
<accession>A0AAU8WJU6</accession>
<dbReference type="AlphaFoldDB" id="A0AAU8WJU6"/>
<protein>
    <submittedName>
        <fullName evidence="5">Nucleotidyl transferase</fullName>
    </submittedName>
</protein>
<dbReference type="Proteomes" id="UP000198371">
    <property type="component" value="Chromosome 1"/>
</dbReference>
<keyword evidence="3" id="KW-0460">Magnesium</keyword>
<evidence type="ECO:0000256" key="3">
    <source>
        <dbReference type="ARBA" id="ARBA00022842"/>
    </source>
</evidence>
<evidence type="ECO:0000259" key="4">
    <source>
        <dbReference type="Pfam" id="PF12804"/>
    </source>
</evidence>
<evidence type="ECO:0000256" key="2">
    <source>
        <dbReference type="ARBA" id="ARBA00022695"/>
    </source>
</evidence>
<dbReference type="PANTHER" id="PTHR43584">
    <property type="entry name" value="NUCLEOTIDYL TRANSFERASE"/>
    <property type="match status" value="1"/>
</dbReference>
<dbReference type="InterPro" id="IPR050065">
    <property type="entry name" value="GlmU-like"/>
</dbReference>
<dbReference type="CDD" id="cd02523">
    <property type="entry name" value="PC_cytidylyltransferase"/>
    <property type="match status" value="1"/>
</dbReference>
<dbReference type="RefSeq" id="WP_089072134.1">
    <property type="nucleotide sequence ID" value="NZ_CAWNXE010000074.1"/>
</dbReference>
<dbReference type="SUPFAM" id="SSF53448">
    <property type="entry name" value="Nucleotide-diphospho-sugar transferases"/>
    <property type="match status" value="1"/>
</dbReference>
<dbReference type="EMBL" id="CP022353">
    <property type="protein sequence ID" value="ASK56516.1"/>
    <property type="molecule type" value="Genomic_DNA"/>
</dbReference>
<reference evidence="6" key="1">
    <citation type="journal article" date="2017" name="Genome Announc.">
        <title>Complete Genome Sequence of Vibrio sp. Strain 2521-89, a Close Relative of Vibrio cholerae Isolated from Lake Water in New Mexico, USA.</title>
        <authorList>
            <person name="Liang K."/>
            <person name="Orata F.D."/>
            <person name="Winkjer N.S."/>
            <person name="Rowe L.A."/>
            <person name="Tarr C.L."/>
            <person name="Boucher Y."/>
        </authorList>
    </citation>
    <scope>NUCLEOTIDE SEQUENCE [LARGE SCALE GENOMIC DNA]</scope>
    <source>
        <strain evidence="6">2521-89</strain>
    </source>
</reference>
<dbReference type="GO" id="GO:0016779">
    <property type="term" value="F:nucleotidyltransferase activity"/>
    <property type="evidence" value="ECO:0007669"/>
    <property type="project" value="UniProtKB-KW"/>
</dbReference>
<keyword evidence="1 5" id="KW-0808">Transferase</keyword>
<evidence type="ECO:0000313" key="5">
    <source>
        <dbReference type="EMBL" id="ASK56516.1"/>
    </source>
</evidence>
<organism evidence="5 6">
    <name type="scientific">Vibrio tarriae</name>
    <dbReference type="NCBI Taxonomy" id="2014742"/>
    <lineage>
        <taxon>Bacteria</taxon>
        <taxon>Pseudomonadati</taxon>
        <taxon>Pseudomonadota</taxon>
        <taxon>Gammaproteobacteria</taxon>
        <taxon>Vibrionales</taxon>
        <taxon>Vibrionaceae</taxon>
        <taxon>Vibrio</taxon>
    </lineage>
</organism>
<feature type="domain" description="MobA-like NTP transferase" evidence="4">
    <location>
        <begin position="4"/>
        <end position="123"/>
    </location>
</feature>
<keyword evidence="6" id="KW-1185">Reference proteome</keyword>
<name>A0AAU8WJU6_9VIBR</name>
<dbReference type="KEGG" id="vti:CEQ48_17855"/>
<dbReference type="Gene3D" id="3.90.550.10">
    <property type="entry name" value="Spore Coat Polysaccharide Biosynthesis Protein SpsA, Chain A"/>
    <property type="match status" value="1"/>
</dbReference>
<gene>
    <name evidence="5" type="ORF">CEQ48_17855</name>
</gene>
<evidence type="ECO:0000256" key="1">
    <source>
        <dbReference type="ARBA" id="ARBA00022679"/>
    </source>
</evidence>
<dbReference type="PANTHER" id="PTHR43584:SF8">
    <property type="entry name" value="N-ACETYLMURAMATE ALPHA-1-PHOSPHATE URIDYLYLTRANSFERASE"/>
    <property type="match status" value="1"/>
</dbReference>
<evidence type="ECO:0000313" key="6">
    <source>
        <dbReference type="Proteomes" id="UP000198371"/>
    </source>
</evidence>